<dbReference type="PANTHER" id="PTHR43464:SF19">
    <property type="entry name" value="UBIQUINONE BIOSYNTHESIS O-METHYLTRANSFERASE, MITOCHONDRIAL"/>
    <property type="match status" value="1"/>
</dbReference>
<dbReference type="CDD" id="cd02440">
    <property type="entry name" value="AdoMet_MTases"/>
    <property type="match status" value="1"/>
</dbReference>
<organism evidence="5 6">
    <name type="scientific">Marivirga lumbricoides</name>
    <dbReference type="NCBI Taxonomy" id="1046115"/>
    <lineage>
        <taxon>Bacteria</taxon>
        <taxon>Pseudomonadati</taxon>
        <taxon>Bacteroidota</taxon>
        <taxon>Cytophagia</taxon>
        <taxon>Cytophagales</taxon>
        <taxon>Marivirgaceae</taxon>
        <taxon>Marivirga</taxon>
    </lineage>
</organism>
<keyword evidence="6" id="KW-1185">Reference proteome</keyword>
<dbReference type="Pfam" id="PF13649">
    <property type="entry name" value="Methyltransf_25"/>
    <property type="match status" value="1"/>
</dbReference>
<accession>A0ABQ1MGV4</accession>
<sequence length="231" mass="27313">MVDLSYRSGKEEIMDDLSDNSPSLHRALRELDIINKWLGGNAITLNAVKKELRKNGEQPLSIADLGCGSGEMLKRIAIWARKHHISVSLMGFDANPNVISYAREHCEEFPEIEFYEENILEQEFQNRKFDLLLCTLFLHHFTEEQLITLTSQFKGQAKKVIINDLHRHWFAYYSILWITKLFSKSPMVQNDACLSVWRSFRKKDWQQILDKANIKSYTLVWRWAFRWKLIY</sequence>
<dbReference type="SUPFAM" id="SSF53335">
    <property type="entry name" value="S-adenosyl-L-methionine-dependent methyltransferases"/>
    <property type="match status" value="1"/>
</dbReference>
<evidence type="ECO:0000256" key="2">
    <source>
        <dbReference type="ARBA" id="ARBA00022679"/>
    </source>
</evidence>
<keyword evidence="1" id="KW-0489">Methyltransferase</keyword>
<name>A0ABQ1MGV4_9BACT</name>
<evidence type="ECO:0000313" key="5">
    <source>
        <dbReference type="EMBL" id="GGC40021.1"/>
    </source>
</evidence>
<feature type="domain" description="Methyltransferase" evidence="4">
    <location>
        <begin position="62"/>
        <end position="152"/>
    </location>
</feature>
<evidence type="ECO:0000259" key="4">
    <source>
        <dbReference type="Pfam" id="PF13649"/>
    </source>
</evidence>
<dbReference type="Gene3D" id="3.40.50.150">
    <property type="entry name" value="Vaccinia Virus protein VP39"/>
    <property type="match status" value="1"/>
</dbReference>
<dbReference type="EMBL" id="BMEC01000008">
    <property type="protein sequence ID" value="GGC40021.1"/>
    <property type="molecule type" value="Genomic_DNA"/>
</dbReference>
<gene>
    <name evidence="5" type="ORF">GCM10011506_26900</name>
</gene>
<protein>
    <recommendedName>
        <fullName evidence="4">Methyltransferase domain-containing protein</fullName>
    </recommendedName>
</protein>
<dbReference type="InterPro" id="IPR029063">
    <property type="entry name" value="SAM-dependent_MTases_sf"/>
</dbReference>
<keyword evidence="2" id="KW-0808">Transferase</keyword>
<comment type="caution">
    <text evidence="5">The sequence shown here is derived from an EMBL/GenBank/DDBJ whole genome shotgun (WGS) entry which is preliminary data.</text>
</comment>
<proteinExistence type="predicted"/>
<reference evidence="6" key="1">
    <citation type="journal article" date="2019" name="Int. J. Syst. Evol. Microbiol.">
        <title>The Global Catalogue of Microorganisms (GCM) 10K type strain sequencing project: providing services to taxonomists for standard genome sequencing and annotation.</title>
        <authorList>
            <consortium name="The Broad Institute Genomics Platform"/>
            <consortium name="The Broad Institute Genome Sequencing Center for Infectious Disease"/>
            <person name="Wu L."/>
            <person name="Ma J."/>
        </authorList>
    </citation>
    <scope>NUCLEOTIDE SEQUENCE [LARGE SCALE GENOMIC DNA]</scope>
    <source>
        <strain evidence="6">CGMCC 1.10832</strain>
    </source>
</reference>
<dbReference type="PANTHER" id="PTHR43464">
    <property type="entry name" value="METHYLTRANSFERASE"/>
    <property type="match status" value="1"/>
</dbReference>
<dbReference type="InterPro" id="IPR041698">
    <property type="entry name" value="Methyltransf_25"/>
</dbReference>
<evidence type="ECO:0000256" key="1">
    <source>
        <dbReference type="ARBA" id="ARBA00022603"/>
    </source>
</evidence>
<evidence type="ECO:0000256" key="3">
    <source>
        <dbReference type="ARBA" id="ARBA00022691"/>
    </source>
</evidence>
<keyword evidence="3" id="KW-0949">S-adenosyl-L-methionine</keyword>
<dbReference type="RefSeq" id="WP_188464272.1">
    <property type="nucleotide sequence ID" value="NZ_BAABHU010000008.1"/>
</dbReference>
<evidence type="ECO:0000313" key="6">
    <source>
        <dbReference type="Proteomes" id="UP000636010"/>
    </source>
</evidence>
<dbReference type="Proteomes" id="UP000636010">
    <property type="component" value="Unassembled WGS sequence"/>
</dbReference>